<evidence type="ECO:0000256" key="1">
    <source>
        <dbReference type="SAM" id="Phobius"/>
    </source>
</evidence>
<evidence type="ECO:0000256" key="2">
    <source>
        <dbReference type="SAM" id="SignalP"/>
    </source>
</evidence>
<reference evidence="3" key="1">
    <citation type="submission" date="2021-01" db="EMBL/GenBank/DDBJ databases">
        <authorList>
            <person name="Corre E."/>
            <person name="Pelletier E."/>
            <person name="Niang G."/>
            <person name="Scheremetjew M."/>
            <person name="Finn R."/>
            <person name="Kale V."/>
            <person name="Holt S."/>
            <person name="Cochrane G."/>
            <person name="Meng A."/>
            <person name="Brown T."/>
            <person name="Cohen L."/>
        </authorList>
    </citation>
    <scope>NUCLEOTIDE SEQUENCE</scope>
    <source>
        <strain evidence="3">B650</strain>
    </source>
</reference>
<feature type="transmembrane region" description="Helical" evidence="1">
    <location>
        <begin position="169"/>
        <end position="191"/>
    </location>
</feature>
<keyword evidence="1" id="KW-0472">Membrane</keyword>
<evidence type="ECO:0000313" key="3">
    <source>
        <dbReference type="EMBL" id="CAD9597706.1"/>
    </source>
</evidence>
<gene>
    <name evidence="3" type="ORF">LDAN0321_LOCUS15587</name>
</gene>
<accession>A0A7S2L6W7</accession>
<organism evidence="3">
    <name type="scientific">Leptocylindrus danicus</name>
    <dbReference type="NCBI Taxonomy" id="163516"/>
    <lineage>
        <taxon>Eukaryota</taxon>
        <taxon>Sar</taxon>
        <taxon>Stramenopiles</taxon>
        <taxon>Ochrophyta</taxon>
        <taxon>Bacillariophyta</taxon>
        <taxon>Coscinodiscophyceae</taxon>
        <taxon>Chaetocerotophycidae</taxon>
        <taxon>Leptocylindrales</taxon>
        <taxon>Leptocylindraceae</taxon>
        <taxon>Leptocylindrus</taxon>
    </lineage>
</organism>
<keyword evidence="1" id="KW-1133">Transmembrane helix</keyword>
<name>A0A7S2L6W7_9STRA</name>
<sequence length="253" mass="27684">MRSLLLPLLLATCGAFVVTPSSRSALFRLQSIANNNSSNGITSASDEKLINGTTQSTTTILQKCDTAGLRLKPMAVAARDQASSLKFDTDPIQKIFYTTKACLIIALFIAYRAQRGIFVILPAVFRSVYDKLEQSKAVDYAGVFEEDNAAEITNDINPVTGKVRWRTRITVSALASMITLSYMISGAWHVLKKFALTLKEKTFNVEQSLEVAADEMMRNEKKICTQFVVNTDGGSKNRGAAVSKDESSSASFE</sequence>
<dbReference type="AlphaFoldDB" id="A0A7S2L6W7"/>
<protein>
    <submittedName>
        <fullName evidence="3">Uncharacterized protein</fullName>
    </submittedName>
</protein>
<feature type="chain" id="PRO_5031304365" evidence="2">
    <location>
        <begin position="16"/>
        <end position="253"/>
    </location>
</feature>
<keyword evidence="1" id="KW-0812">Transmembrane</keyword>
<feature type="signal peptide" evidence="2">
    <location>
        <begin position="1"/>
        <end position="15"/>
    </location>
</feature>
<proteinExistence type="predicted"/>
<keyword evidence="2" id="KW-0732">Signal</keyword>
<dbReference type="EMBL" id="HBGY01025274">
    <property type="protein sequence ID" value="CAD9597706.1"/>
    <property type="molecule type" value="Transcribed_RNA"/>
</dbReference>